<feature type="chain" id="PRO_5043125386" evidence="1">
    <location>
        <begin position="23"/>
        <end position="113"/>
    </location>
</feature>
<dbReference type="WBParaSite" id="NBR_0001189701-mRNA-1">
    <property type="protein sequence ID" value="NBR_0001189701-mRNA-1"/>
    <property type="gene ID" value="NBR_0001189701"/>
</dbReference>
<evidence type="ECO:0000313" key="3">
    <source>
        <dbReference type="Proteomes" id="UP000271162"/>
    </source>
</evidence>
<gene>
    <name evidence="2" type="ORF">NBR_LOCUS11898</name>
</gene>
<dbReference type="EMBL" id="UYSL01020626">
    <property type="protein sequence ID" value="VDL75487.1"/>
    <property type="molecule type" value="Genomic_DNA"/>
</dbReference>
<name>A0A0N4Y6Z5_NIPBR</name>
<evidence type="ECO:0000313" key="2">
    <source>
        <dbReference type="EMBL" id="VDL75487.1"/>
    </source>
</evidence>
<proteinExistence type="predicted"/>
<accession>A0A0N4Y6Z5</accession>
<protein>
    <submittedName>
        <fullName evidence="4">Peptidase S1 domain-containing protein</fullName>
    </submittedName>
</protein>
<keyword evidence="3" id="KW-1185">Reference proteome</keyword>
<dbReference type="AlphaFoldDB" id="A0A0N4Y6Z5"/>
<keyword evidence="1" id="KW-0732">Signal</keyword>
<evidence type="ECO:0000256" key="1">
    <source>
        <dbReference type="SAM" id="SignalP"/>
    </source>
</evidence>
<evidence type="ECO:0000313" key="4">
    <source>
        <dbReference type="WBParaSite" id="NBR_0001189701-mRNA-1"/>
    </source>
</evidence>
<feature type="signal peptide" evidence="1">
    <location>
        <begin position="1"/>
        <end position="22"/>
    </location>
</feature>
<sequence length="113" mass="12740">MTFHQQLLIQILFFVTTATAAAVFERNFTRPYVVKKTWVENFVQFQYIFEGKSAKPKIVPLGVFVKVPGCVPTNRDDGELLKVGGRFFGADFVYACEQSEDGVVSYDAVGEFQ</sequence>
<dbReference type="Proteomes" id="UP000271162">
    <property type="component" value="Unassembled WGS sequence"/>
</dbReference>
<organism evidence="4">
    <name type="scientific">Nippostrongylus brasiliensis</name>
    <name type="common">Rat hookworm</name>
    <dbReference type="NCBI Taxonomy" id="27835"/>
    <lineage>
        <taxon>Eukaryota</taxon>
        <taxon>Metazoa</taxon>
        <taxon>Ecdysozoa</taxon>
        <taxon>Nematoda</taxon>
        <taxon>Chromadorea</taxon>
        <taxon>Rhabditida</taxon>
        <taxon>Rhabditina</taxon>
        <taxon>Rhabditomorpha</taxon>
        <taxon>Strongyloidea</taxon>
        <taxon>Heligmosomidae</taxon>
        <taxon>Nippostrongylus</taxon>
    </lineage>
</organism>
<reference evidence="4" key="1">
    <citation type="submission" date="2017-02" db="UniProtKB">
        <authorList>
            <consortium name="WormBaseParasite"/>
        </authorList>
    </citation>
    <scope>IDENTIFICATION</scope>
</reference>
<reference evidence="2 3" key="2">
    <citation type="submission" date="2018-11" db="EMBL/GenBank/DDBJ databases">
        <authorList>
            <consortium name="Pathogen Informatics"/>
        </authorList>
    </citation>
    <scope>NUCLEOTIDE SEQUENCE [LARGE SCALE GENOMIC DNA]</scope>
</reference>